<evidence type="ECO:0000256" key="3">
    <source>
        <dbReference type="RuleBase" id="RU003651"/>
    </source>
</evidence>
<dbReference type="PROSITE" id="PS00674">
    <property type="entry name" value="AAA"/>
    <property type="match status" value="1"/>
</dbReference>
<dbReference type="Gene3D" id="1.10.8.60">
    <property type="match status" value="1"/>
</dbReference>
<reference evidence="7 8" key="1">
    <citation type="journal article" date="2023" name="Plants (Basel)">
        <title>Bridging the Gap: Combining Genomics and Transcriptomics Approaches to Understand Stylosanthes scabra, an Orphan Legume from the Brazilian Caatinga.</title>
        <authorList>
            <person name="Ferreira-Neto J.R.C."/>
            <person name="da Silva M.D."/>
            <person name="Binneck E."/>
            <person name="de Melo N.F."/>
            <person name="da Silva R.H."/>
            <person name="de Melo A.L.T.M."/>
            <person name="Pandolfi V."/>
            <person name="Bustamante F.O."/>
            <person name="Brasileiro-Vidal A.C."/>
            <person name="Benko-Iseppon A.M."/>
        </authorList>
    </citation>
    <scope>NUCLEOTIDE SEQUENCE [LARGE SCALE GENOMIC DNA]</scope>
    <source>
        <tissue evidence="7">Leaves</tissue>
    </source>
</reference>
<dbReference type="PANTHER" id="PTHR23077:SF171">
    <property type="entry name" value="NUCLEAR VALOSIN-CONTAINING PROTEIN-LIKE"/>
    <property type="match status" value="1"/>
</dbReference>
<keyword evidence="2 3" id="KW-0067">ATP-binding</keyword>
<dbReference type="InterPro" id="IPR003959">
    <property type="entry name" value="ATPase_AAA_core"/>
</dbReference>
<accession>A0ABU6VJ11</accession>
<dbReference type="SUPFAM" id="SSF52540">
    <property type="entry name" value="P-loop containing nucleoside triphosphate hydrolases"/>
    <property type="match status" value="1"/>
</dbReference>
<dbReference type="InterPro" id="IPR041569">
    <property type="entry name" value="AAA_lid_3"/>
</dbReference>
<dbReference type="InterPro" id="IPR003960">
    <property type="entry name" value="ATPase_AAA_CS"/>
</dbReference>
<evidence type="ECO:0000259" key="6">
    <source>
        <dbReference type="Pfam" id="PF17862"/>
    </source>
</evidence>
<keyword evidence="8" id="KW-1185">Reference proteome</keyword>
<evidence type="ECO:0000256" key="2">
    <source>
        <dbReference type="ARBA" id="ARBA00022840"/>
    </source>
</evidence>
<dbReference type="Proteomes" id="UP001341840">
    <property type="component" value="Unassembled WGS sequence"/>
</dbReference>
<feature type="compositionally biased region" description="Low complexity" evidence="4">
    <location>
        <begin position="93"/>
        <end position="104"/>
    </location>
</feature>
<evidence type="ECO:0000259" key="5">
    <source>
        <dbReference type="Pfam" id="PF00004"/>
    </source>
</evidence>
<feature type="domain" description="AAA ATPase AAA+ lid" evidence="6">
    <location>
        <begin position="306"/>
        <end position="338"/>
    </location>
</feature>
<feature type="region of interest" description="Disordered" evidence="4">
    <location>
        <begin position="80"/>
        <end position="104"/>
    </location>
</feature>
<evidence type="ECO:0000256" key="1">
    <source>
        <dbReference type="ARBA" id="ARBA00022741"/>
    </source>
</evidence>
<evidence type="ECO:0000313" key="7">
    <source>
        <dbReference type="EMBL" id="MED6172163.1"/>
    </source>
</evidence>
<evidence type="ECO:0000256" key="4">
    <source>
        <dbReference type="SAM" id="MobiDB-lite"/>
    </source>
</evidence>
<dbReference type="PANTHER" id="PTHR23077">
    <property type="entry name" value="AAA-FAMILY ATPASE"/>
    <property type="match status" value="1"/>
</dbReference>
<dbReference type="Pfam" id="PF00004">
    <property type="entry name" value="AAA"/>
    <property type="match status" value="1"/>
</dbReference>
<comment type="caution">
    <text evidence="7">The sequence shown here is derived from an EMBL/GenBank/DDBJ whole genome shotgun (WGS) entry which is preliminary data.</text>
</comment>
<dbReference type="EMBL" id="JASCZI010151340">
    <property type="protein sequence ID" value="MED6172163.1"/>
    <property type="molecule type" value="Genomic_DNA"/>
</dbReference>
<comment type="similarity">
    <text evidence="3">Belongs to the AAA ATPase family.</text>
</comment>
<evidence type="ECO:0000313" key="8">
    <source>
        <dbReference type="Proteomes" id="UP001341840"/>
    </source>
</evidence>
<proteinExistence type="inferred from homology"/>
<dbReference type="Gene3D" id="3.40.50.300">
    <property type="entry name" value="P-loop containing nucleotide triphosphate hydrolases"/>
    <property type="match status" value="1"/>
</dbReference>
<organism evidence="7 8">
    <name type="scientific">Stylosanthes scabra</name>
    <dbReference type="NCBI Taxonomy" id="79078"/>
    <lineage>
        <taxon>Eukaryota</taxon>
        <taxon>Viridiplantae</taxon>
        <taxon>Streptophyta</taxon>
        <taxon>Embryophyta</taxon>
        <taxon>Tracheophyta</taxon>
        <taxon>Spermatophyta</taxon>
        <taxon>Magnoliopsida</taxon>
        <taxon>eudicotyledons</taxon>
        <taxon>Gunneridae</taxon>
        <taxon>Pentapetalae</taxon>
        <taxon>rosids</taxon>
        <taxon>fabids</taxon>
        <taxon>Fabales</taxon>
        <taxon>Fabaceae</taxon>
        <taxon>Papilionoideae</taxon>
        <taxon>50 kb inversion clade</taxon>
        <taxon>dalbergioids sensu lato</taxon>
        <taxon>Dalbergieae</taxon>
        <taxon>Pterocarpus clade</taxon>
        <taxon>Stylosanthes</taxon>
    </lineage>
</organism>
<protein>
    <submittedName>
        <fullName evidence="7">Uncharacterized protein</fullName>
    </submittedName>
</protein>
<dbReference type="InterPro" id="IPR027417">
    <property type="entry name" value="P-loop_NTPase"/>
</dbReference>
<sequence>MVRRNGGRPMHGSLRRRLDSCKSTFSTVDEIVSHLRSTYPDYHRVKHQTLTRLVQRLLMPRANHAPKRIDEGEGRLKKRQALHMHGEEEDSECSASTSFSSGSTSEDAIFRENYETGVDLMKTMLREAYTPRKDDSVRRKMKPVVEDKIVESELVKDEEKAGPRFSDFGGMKDILDKLLYKGPELLDKFVGESERKVRLLFSRARACSPCIIFFDEVDGLSTKRDMEGGSSVERLVTQFLAELDGAQKGQGGVYVIGATNRPDKMDAAFLRPGRFGKKVYIPLPSFEQRFSILKVLARKMPVDPTVDLRAIAKTCENFSGADLAELVDEAAEAVINEKFMYLDKTLRSIILPRHFDIALSKVSNSVSPEERRSYEQLADNFKSSRGS</sequence>
<feature type="domain" description="ATPase AAA-type core" evidence="5">
    <location>
        <begin position="181"/>
        <end position="283"/>
    </location>
</feature>
<gene>
    <name evidence="7" type="ORF">PIB30_047563</name>
</gene>
<dbReference type="InterPro" id="IPR050168">
    <property type="entry name" value="AAA_ATPase_domain"/>
</dbReference>
<keyword evidence="1 3" id="KW-0547">Nucleotide-binding</keyword>
<name>A0ABU6VJ11_9FABA</name>
<dbReference type="Pfam" id="PF17862">
    <property type="entry name" value="AAA_lid_3"/>
    <property type="match status" value="1"/>
</dbReference>